<dbReference type="GO" id="GO:0035251">
    <property type="term" value="F:UDP-glucosyltransferase activity"/>
    <property type="evidence" value="ECO:0007669"/>
    <property type="project" value="TreeGrafter"/>
</dbReference>
<comment type="caution">
    <text evidence="3">The sequence shown here is derived from an EMBL/GenBank/DDBJ whole genome shotgun (WGS) entry which is preliminary data.</text>
</comment>
<evidence type="ECO:0000256" key="1">
    <source>
        <dbReference type="ARBA" id="ARBA00009995"/>
    </source>
</evidence>
<proteinExistence type="inferred from homology"/>
<dbReference type="Proteomes" id="UP000237105">
    <property type="component" value="Unassembled WGS sequence"/>
</dbReference>
<keyword evidence="2" id="KW-0328">Glycosyltransferase</keyword>
<dbReference type="SUPFAM" id="SSF53756">
    <property type="entry name" value="UDP-Glycosyltransferase/glycogen phosphorylase"/>
    <property type="match status" value="1"/>
</dbReference>
<dbReference type="Gene3D" id="3.40.50.2000">
    <property type="entry name" value="Glycogen Phosphorylase B"/>
    <property type="match status" value="1"/>
</dbReference>
<keyword evidence="4" id="KW-1185">Reference proteome</keyword>
<evidence type="ECO:0000313" key="3">
    <source>
        <dbReference type="EMBL" id="PON38326.1"/>
    </source>
</evidence>
<protein>
    <submittedName>
        <fullName evidence="3">UDP-glucuronosyl/UDP-glucosyltransferase</fullName>
    </submittedName>
</protein>
<gene>
    <name evidence="3" type="ORF">PanWU01x14_313540</name>
</gene>
<keyword evidence="3" id="KW-0808">Transferase</keyword>
<dbReference type="STRING" id="3476.A0A2P5AP43"/>
<organism evidence="3 4">
    <name type="scientific">Parasponia andersonii</name>
    <name type="common">Sponia andersonii</name>
    <dbReference type="NCBI Taxonomy" id="3476"/>
    <lineage>
        <taxon>Eukaryota</taxon>
        <taxon>Viridiplantae</taxon>
        <taxon>Streptophyta</taxon>
        <taxon>Embryophyta</taxon>
        <taxon>Tracheophyta</taxon>
        <taxon>Spermatophyta</taxon>
        <taxon>Magnoliopsida</taxon>
        <taxon>eudicotyledons</taxon>
        <taxon>Gunneridae</taxon>
        <taxon>Pentapetalae</taxon>
        <taxon>rosids</taxon>
        <taxon>fabids</taxon>
        <taxon>Rosales</taxon>
        <taxon>Cannabaceae</taxon>
        <taxon>Parasponia</taxon>
    </lineage>
</organism>
<dbReference type="PANTHER" id="PTHR48047">
    <property type="entry name" value="GLYCOSYLTRANSFERASE"/>
    <property type="match status" value="1"/>
</dbReference>
<evidence type="ECO:0000313" key="4">
    <source>
        <dbReference type="Proteomes" id="UP000237105"/>
    </source>
</evidence>
<evidence type="ECO:0000256" key="2">
    <source>
        <dbReference type="ARBA" id="ARBA00022676"/>
    </source>
</evidence>
<dbReference type="EMBL" id="JXTB01000499">
    <property type="protein sequence ID" value="PON38326.1"/>
    <property type="molecule type" value="Genomic_DNA"/>
</dbReference>
<accession>A0A2P5AP43</accession>
<name>A0A2P5AP43_PARAD</name>
<dbReference type="OrthoDB" id="5835829at2759"/>
<dbReference type="PANTHER" id="PTHR48047:SF45">
    <property type="entry name" value="SCOPOLETIN GLUCOSYLTRANSFERASE-LIKE"/>
    <property type="match status" value="1"/>
</dbReference>
<sequence length="272" mass="30551">MESETISKIHIFIFPFMSPGHMIPALDLAKLFSSRGCKTSIISTHANAPHFHKAVETSVKLGLDIQVLLVRFPTKEVGLPEGCESNHLGATNEMRQKFLAASTMFEQPLEQLITEHRPDCLIADTYFSWSPQVAAKFGIPRLVFHGTSFFAICASIASLQYEPHKKVSNDSDPFVIPSLPDEIKLTRKQLPDFMQHELESTAFVREVVKSELLSYGVVVNSFYELEPAYADHYRRVLGRKALLNKSIIAVNGGFVNNKFKKITRCSLCENGY</sequence>
<dbReference type="AlphaFoldDB" id="A0A2P5AP43"/>
<reference evidence="4" key="1">
    <citation type="submission" date="2016-06" db="EMBL/GenBank/DDBJ databases">
        <title>Parallel loss of symbiosis genes in relatives of nitrogen-fixing non-legume Parasponia.</title>
        <authorList>
            <person name="Van Velzen R."/>
            <person name="Holmer R."/>
            <person name="Bu F."/>
            <person name="Rutten L."/>
            <person name="Van Zeijl A."/>
            <person name="Liu W."/>
            <person name="Santuari L."/>
            <person name="Cao Q."/>
            <person name="Sharma T."/>
            <person name="Shen D."/>
            <person name="Roswanjaya Y."/>
            <person name="Wardhani T."/>
            <person name="Kalhor M.S."/>
            <person name="Jansen J."/>
            <person name="Van den Hoogen J."/>
            <person name="Gungor B."/>
            <person name="Hartog M."/>
            <person name="Hontelez J."/>
            <person name="Verver J."/>
            <person name="Yang W.-C."/>
            <person name="Schijlen E."/>
            <person name="Repin R."/>
            <person name="Schilthuizen M."/>
            <person name="Schranz E."/>
            <person name="Heidstra R."/>
            <person name="Miyata K."/>
            <person name="Fedorova E."/>
            <person name="Kohlen W."/>
            <person name="Bisseling T."/>
            <person name="Smit S."/>
            <person name="Geurts R."/>
        </authorList>
    </citation>
    <scope>NUCLEOTIDE SEQUENCE [LARGE SCALE GENOMIC DNA]</scope>
    <source>
        <strain evidence="4">cv. WU1-14</strain>
    </source>
</reference>
<comment type="similarity">
    <text evidence="1">Belongs to the UDP-glycosyltransferase family.</text>
</comment>